<dbReference type="AlphaFoldDB" id="A0A811SBT5"/>
<organism evidence="1 2">
    <name type="scientific">Miscanthus lutarioriparius</name>
    <dbReference type="NCBI Taxonomy" id="422564"/>
    <lineage>
        <taxon>Eukaryota</taxon>
        <taxon>Viridiplantae</taxon>
        <taxon>Streptophyta</taxon>
        <taxon>Embryophyta</taxon>
        <taxon>Tracheophyta</taxon>
        <taxon>Spermatophyta</taxon>
        <taxon>Magnoliopsida</taxon>
        <taxon>Liliopsida</taxon>
        <taxon>Poales</taxon>
        <taxon>Poaceae</taxon>
        <taxon>PACMAD clade</taxon>
        <taxon>Panicoideae</taxon>
        <taxon>Andropogonodae</taxon>
        <taxon>Andropogoneae</taxon>
        <taxon>Saccharinae</taxon>
        <taxon>Miscanthus</taxon>
    </lineage>
</organism>
<gene>
    <name evidence="1" type="ORF">NCGR_LOCUS62126</name>
</gene>
<proteinExistence type="predicted"/>
<dbReference type="OrthoDB" id="680464at2759"/>
<keyword evidence="2" id="KW-1185">Reference proteome</keyword>
<evidence type="ECO:0000313" key="1">
    <source>
        <dbReference type="EMBL" id="CAD6338028.1"/>
    </source>
</evidence>
<protein>
    <submittedName>
        <fullName evidence="1">Uncharacterized protein</fullName>
    </submittedName>
</protein>
<reference evidence="1" key="1">
    <citation type="submission" date="2020-10" db="EMBL/GenBank/DDBJ databases">
        <authorList>
            <person name="Han B."/>
            <person name="Lu T."/>
            <person name="Zhao Q."/>
            <person name="Huang X."/>
            <person name="Zhao Y."/>
        </authorList>
    </citation>
    <scope>NUCLEOTIDE SEQUENCE</scope>
</reference>
<evidence type="ECO:0000313" key="2">
    <source>
        <dbReference type="Proteomes" id="UP000604825"/>
    </source>
</evidence>
<dbReference type="Proteomes" id="UP000604825">
    <property type="component" value="Unassembled WGS sequence"/>
</dbReference>
<accession>A0A811SBT5</accession>
<comment type="caution">
    <text evidence="1">The sequence shown here is derived from an EMBL/GenBank/DDBJ whole genome shotgun (WGS) entry which is preliminary data.</text>
</comment>
<dbReference type="EMBL" id="CAJGYO010000018">
    <property type="protein sequence ID" value="CAD6338028.1"/>
    <property type="molecule type" value="Genomic_DNA"/>
</dbReference>
<name>A0A811SBT5_9POAL</name>
<sequence length="108" mass="11938">MPPPPVSAMTNNGDLVATACEKAKGHEAHHYLRARADGVALFDYLECAGRVMDAAGDCWQRVSYEDGALKRALWNDAVDVANRANLAQALIEQMVDFPDDHEYRHVNV</sequence>